<evidence type="ECO:0000313" key="2">
    <source>
        <dbReference type="Proteomes" id="UP000054342"/>
    </source>
</evidence>
<dbReference type="RefSeq" id="XP_013314393.1">
    <property type="nucleotide sequence ID" value="XM_013458939.1"/>
</dbReference>
<accession>A0A0D2F1F8</accession>
<dbReference type="Pfam" id="PF26639">
    <property type="entry name" value="Het-6_barrel"/>
    <property type="match status" value="1"/>
</dbReference>
<dbReference type="AlphaFoldDB" id="A0A0D2F1F8"/>
<dbReference type="OrthoDB" id="2157530at2759"/>
<dbReference type="EMBL" id="KN847320">
    <property type="protein sequence ID" value="KIW53809.1"/>
    <property type="molecule type" value="Genomic_DNA"/>
</dbReference>
<dbReference type="HOGENOM" id="CLU_2775952_0_0_1"/>
<name>A0A0D2F1F8_9EURO</name>
<evidence type="ECO:0000313" key="1">
    <source>
        <dbReference type="EMBL" id="KIW53809.1"/>
    </source>
</evidence>
<sequence>MIGIGSRGTNKEDFLCVLYGADLPFIFRPKDKGYKLIDESYVPDVMQGEIIEMLADRSNELHETWIELI</sequence>
<dbReference type="GeneID" id="25328129"/>
<protein>
    <submittedName>
        <fullName evidence="1">Uncharacterized protein</fullName>
    </submittedName>
</protein>
<reference evidence="1 2" key="1">
    <citation type="submission" date="2015-01" db="EMBL/GenBank/DDBJ databases">
        <title>The Genome Sequence of Exophiala xenobiotica CBS118157.</title>
        <authorList>
            <consortium name="The Broad Institute Genomics Platform"/>
            <person name="Cuomo C."/>
            <person name="de Hoog S."/>
            <person name="Gorbushina A."/>
            <person name="Stielow B."/>
            <person name="Teixiera M."/>
            <person name="Abouelleil A."/>
            <person name="Chapman S.B."/>
            <person name="Priest M."/>
            <person name="Young S.K."/>
            <person name="Wortman J."/>
            <person name="Nusbaum C."/>
            <person name="Birren B."/>
        </authorList>
    </citation>
    <scope>NUCLEOTIDE SEQUENCE [LARGE SCALE GENOMIC DNA]</scope>
    <source>
        <strain evidence="1 2">CBS 118157</strain>
    </source>
</reference>
<gene>
    <name evidence="1" type="ORF">PV05_06221</name>
</gene>
<organism evidence="1 2">
    <name type="scientific">Exophiala xenobiotica</name>
    <dbReference type="NCBI Taxonomy" id="348802"/>
    <lineage>
        <taxon>Eukaryota</taxon>
        <taxon>Fungi</taxon>
        <taxon>Dikarya</taxon>
        <taxon>Ascomycota</taxon>
        <taxon>Pezizomycotina</taxon>
        <taxon>Eurotiomycetes</taxon>
        <taxon>Chaetothyriomycetidae</taxon>
        <taxon>Chaetothyriales</taxon>
        <taxon>Herpotrichiellaceae</taxon>
        <taxon>Exophiala</taxon>
    </lineage>
</organism>
<proteinExistence type="predicted"/>
<dbReference type="Proteomes" id="UP000054342">
    <property type="component" value="Unassembled WGS sequence"/>
</dbReference>
<keyword evidence="2" id="KW-1185">Reference proteome</keyword>